<evidence type="ECO:0000313" key="1">
    <source>
        <dbReference type="EMBL" id="MUG44401.1"/>
    </source>
</evidence>
<proteinExistence type="predicted"/>
<evidence type="ECO:0000313" key="2">
    <source>
        <dbReference type="Proteomes" id="UP000447876"/>
    </source>
</evidence>
<accession>A0A7X2YYK7</accession>
<gene>
    <name evidence="1" type="ORF">GNP95_05240</name>
</gene>
<dbReference type="Proteomes" id="UP000447876">
    <property type="component" value="Unassembled WGS sequence"/>
</dbReference>
<sequence length="50" mass="5881">MNCRQGQMRSGNTSSFQEQMYKDKLVCPHCNNYSVVRFGNYVITIYEHSD</sequence>
<reference evidence="1 2" key="1">
    <citation type="submission" date="2019-11" db="EMBL/GenBank/DDBJ databases">
        <title>Draft genome sequences of five Paenibacillus species of dairy origin.</title>
        <authorList>
            <person name="Olajide A.M."/>
            <person name="Chen S."/>
            <person name="Lapointe G."/>
        </authorList>
    </citation>
    <scope>NUCLEOTIDE SEQUENCE [LARGE SCALE GENOMIC DNA]</scope>
    <source>
        <strain evidence="1 2">12CR55</strain>
    </source>
</reference>
<comment type="caution">
    <text evidence="1">The sequence shown here is derived from an EMBL/GenBank/DDBJ whole genome shotgun (WGS) entry which is preliminary data.</text>
</comment>
<dbReference type="EMBL" id="WNZW01000001">
    <property type="protein sequence ID" value="MUG44401.1"/>
    <property type="molecule type" value="Genomic_DNA"/>
</dbReference>
<protein>
    <submittedName>
        <fullName evidence="1">Uncharacterized protein</fullName>
    </submittedName>
</protein>
<name>A0A7X2YYK7_9BACL</name>
<dbReference type="AlphaFoldDB" id="A0A7X2YYK7"/>
<organism evidence="1 2">
    <name type="scientific">Paenibacillus woosongensis</name>
    <dbReference type="NCBI Taxonomy" id="307580"/>
    <lineage>
        <taxon>Bacteria</taxon>
        <taxon>Bacillati</taxon>
        <taxon>Bacillota</taxon>
        <taxon>Bacilli</taxon>
        <taxon>Bacillales</taxon>
        <taxon>Paenibacillaceae</taxon>
        <taxon>Paenibacillus</taxon>
    </lineage>
</organism>